<sequence length="122" mass="12740">MGRVCRVIAKSVSGLAVCPIGGLAACPIGSRAATGGLKLTDSYGVSPRARETTSTSLRDRVAVAVRLRRATRAWAVSVAARRREQVGPWASPLRAVSVTTRAARVAREATGRGREPLDCVGA</sequence>
<evidence type="ECO:0000313" key="2">
    <source>
        <dbReference type="Proteomes" id="UP000236161"/>
    </source>
</evidence>
<reference evidence="1 2" key="1">
    <citation type="journal article" date="2017" name="Nature">
        <title>The Apostasia genome and the evolution of orchids.</title>
        <authorList>
            <person name="Zhang G.Q."/>
            <person name="Liu K.W."/>
            <person name="Li Z."/>
            <person name="Lohaus R."/>
            <person name="Hsiao Y.Y."/>
            <person name="Niu S.C."/>
            <person name="Wang J.Y."/>
            <person name="Lin Y.C."/>
            <person name="Xu Q."/>
            <person name="Chen L.J."/>
            <person name="Yoshida K."/>
            <person name="Fujiwara S."/>
            <person name="Wang Z.W."/>
            <person name="Zhang Y.Q."/>
            <person name="Mitsuda N."/>
            <person name="Wang M."/>
            <person name="Liu G.H."/>
            <person name="Pecoraro L."/>
            <person name="Huang H.X."/>
            <person name="Xiao X.J."/>
            <person name="Lin M."/>
            <person name="Wu X.Y."/>
            <person name="Wu W.L."/>
            <person name="Chen Y.Y."/>
            <person name="Chang S.B."/>
            <person name="Sakamoto S."/>
            <person name="Ohme-Takagi M."/>
            <person name="Yagi M."/>
            <person name="Zeng S.J."/>
            <person name="Shen C.Y."/>
            <person name="Yeh C.M."/>
            <person name="Luo Y.B."/>
            <person name="Tsai W.C."/>
            <person name="Van de Peer Y."/>
            <person name="Liu Z.J."/>
        </authorList>
    </citation>
    <scope>NUCLEOTIDE SEQUENCE [LARGE SCALE GENOMIC DNA]</scope>
    <source>
        <strain evidence="2">cv. Shenzhen</strain>
        <tissue evidence="1">Stem</tissue>
    </source>
</reference>
<proteinExistence type="predicted"/>
<protein>
    <submittedName>
        <fullName evidence="1">Uncharacterized protein</fullName>
    </submittedName>
</protein>
<organism evidence="1 2">
    <name type="scientific">Apostasia shenzhenica</name>
    <dbReference type="NCBI Taxonomy" id="1088818"/>
    <lineage>
        <taxon>Eukaryota</taxon>
        <taxon>Viridiplantae</taxon>
        <taxon>Streptophyta</taxon>
        <taxon>Embryophyta</taxon>
        <taxon>Tracheophyta</taxon>
        <taxon>Spermatophyta</taxon>
        <taxon>Magnoliopsida</taxon>
        <taxon>Liliopsida</taxon>
        <taxon>Asparagales</taxon>
        <taxon>Orchidaceae</taxon>
        <taxon>Apostasioideae</taxon>
        <taxon>Apostasia</taxon>
    </lineage>
</organism>
<accession>A0A2I0AGA1</accession>
<dbReference type="AlphaFoldDB" id="A0A2I0AGA1"/>
<dbReference type="Proteomes" id="UP000236161">
    <property type="component" value="Unassembled WGS sequence"/>
</dbReference>
<name>A0A2I0AGA1_9ASPA</name>
<evidence type="ECO:0000313" key="1">
    <source>
        <dbReference type="EMBL" id="PKA54545.1"/>
    </source>
</evidence>
<dbReference type="PROSITE" id="PS51257">
    <property type="entry name" value="PROKAR_LIPOPROTEIN"/>
    <property type="match status" value="1"/>
</dbReference>
<keyword evidence="2" id="KW-1185">Reference proteome</keyword>
<gene>
    <name evidence="1" type="ORF">AXF42_Ash000380</name>
</gene>
<dbReference type="EMBL" id="KZ451982">
    <property type="protein sequence ID" value="PKA54545.1"/>
    <property type="molecule type" value="Genomic_DNA"/>
</dbReference>